<dbReference type="PROSITE" id="PS50088">
    <property type="entry name" value="ANK_REPEAT"/>
    <property type="match status" value="2"/>
</dbReference>
<sequence length="639" mass="71079">MLGTGLQGRGYSHLDNQAVSKSAQAPWRNLCLSFLYNPAHDPSGDIALLLWKLELRKEMEVVGAVASFIAIGQALSTARHVAHIARAIPGVENEMRWLQNEVEALKLIKEELARAGVIANDSKCETPFLGKAMLQLTESTRSLEEIRKRCIRSPSADSKGKVKKRAWFWLQAELSDCRGKARDARENLQLALQTINTQSITKLVLRIESLSMQMVPNVQQLESSTGNGDAAESPPYKDEKSSCRDEDLEALQDDEPLQVAVVGQTQQALPNPQASATTALPTPQALGVLNQTLGDTDPDGVTALEIWEDQILNGNYDDSWFYKTHHEIANTPSLPEQKMQVLTRILSAGKWTVNASQTPLHGALCRGDFEAAIQAAGDFSWAINQRNYEGNTPLHIAATQGHLNSVKHLVHLGCDINEADWMGCTALMLASKAGHVLTVQYLIDAGSWVNVTNRRGDTAMMVAAIAGHNNLATIFQALIRAGASAINTGLRNSDGETPWDFLAFPIHAQDWQRAGTLTPTPKRQEAFVSLFKSIRDRNLTVDIERLDWLLQYLRDRDQRGAIAALEPLIKQKEDWKRWEILGTYKAIALQVREEMWEAAVESVEEVIDCLRERMATSPYDSESYYDPNTHTIYRARELI</sequence>
<keyword evidence="4" id="KW-1185">Reference proteome</keyword>
<dbReference type="KEGG" id="cfj:CFIO01_02174"/>
<evidence type="ECO:0000256" key="1">
    <source>
        <dbReference type="PROSITE-ProRule" id="PRU00023"/>
    </source>
</evidence>
<dbReference type="InterPro" id="IPR002110">
    <property type="entry name" value="Ankyrin_rpt"/>
</dbReference>
<dbReference type="SUPFAM" id="SSF48403">
    <property type="entry name" value="Ankyrin repeat"/>
    <property type="match status" value="1"/>
</dbReference>
<dbReference type="EMBL" id="JARH01000134">
    <property type="protein sequence ID" value="EXF84961.1"/>
    <property type="molecule type" value="Genomic_DNA"/>
</dbReference>
<comment type="caution">
    <text evidence="3">The sequence shown here is derived from an EMBL/GenBank/DDBJ whole genome shotgun (WGS) entry which is preliminary data.</text>
</comment>
<evidence type="ECO:0000313" key="4">
    <source>
        <dbReference type="Proteomes" id="UP000020467"/>
    </source>
</evidence>
<gene>
    <name evidence="3" type="ORF">CFIO01_02174</name>
</gene>
<dbReference type="Pfam" id="PF12796">
    <property type="entry name" value="Ank_2"/>
    <property type="match status" value="2"/>
</dbReference>
<feature type="compositionally biased region" description="Basic and acidic residues" evidence="2">
    <location>
        <begin position="235"/>
        <end position="245"/>
    </location>
</feature>
<dbReference type="PRINTS" id="PR01415">
    <property type="entry name" value="ANKYRIN"/>
</dbReference>
<dbReference type="AlphaFoldDB" id="A0A010RWM5"/>
<accession>A0A010RWM5</accession>
<dbReference type="PROSITE" id="PS50297">
    <property type="entry name" value="ANK_REP_REGION"/>
    <property type="match status" value="2"/>
</dbReference>
<dbReference type="InterPro" id="IPR036770">
    <property type="entry name" value="Ankyrin_rpt-contain_sf"/>
</dbReference>
<protein>
    <submittedName>
        <fullName evidence="3">Pfs domain-containing protein</fullName>
    </submittedName>
</protein>
<keyword evidence="1" id="KW-0040">ANK repeat</keyword>
<dbReference type="SMART" id="SM00248">
    <property type="entry name" value="ANK"/>
    <property type="match status" value="3"/>
</dbReference>
<dbReference type="Gene3D" id="1.25.40.20">
    <property type="entry name" value="Ankyrin repeat-containing domain"/>
    <property type="match status" value="1"/>
</dbReference>
<dbReference type="OrthoDB" id="7464126at2759"/>
<proteinExistence type="predicted"/>
<evidence type="ECO:0000256" key="2">
    <source>
        <dbReference type="SAM" id="MobiDB-lite"/>
    </source>
</evidence>
<feature type="repeat" description="ANK" evidence="1">
    <location>
        <begin position="422"/>
        <end position="454"/>
    </location>
</feature>
<evidence type="ECO:0000313" key="3">
    <source>
        <dbReference type="EMBL" id="EXF84961.1"/>
    </source>
</evidence>
<dbReference type="eggNOG" id="KOG0504">
    <property type="taxonomic scope" value="Eukaryota"/>
</dbReference>
<feature type="region of interest" description="Disordered" evidence="2">
    <location>
        <begin position="220"/>
        <end position="246"/>
    </location>
</feature>
<feature type="repeat" description="ANK" evidence="1">
    <location>
        <begin position="389"/>
        <end position="421"/>
    </location>
</feature>
<dbReference type="HOGENOM" id="CLU_428261_0_0_1"/>
<dbReference type="Proteomes" id="UP000020467">
    <property type="component" value="Unassembled WGS sequence"/>
</dbReference>
<dbReference type="PANTHER" id="PTHR24184">
    <property type="entry name" value="SI:CH211-189E2.2"/>
    <property type="match status" value="1"/>
</dbReference>
<organism evidence="3 4">
    <name type="scientific">Colletotrichum fioriniae PJ7</name>
    <dbReference type="NCBI Taxonomy" id="1445577"/>
    <lineage>
        <taxon>Eukaryota</taxon>
        <taxon>Fungi</taxon>
        <taxon>Dikarya</taxon>
        <taxon>Ascomycota</taxon>
        <taxon>Pezizomycotina</taxon>
        <taxon>Sordariomycetes</taxon>
        <taxon>Hypocreomycetidae</taxon>
        <taxon>Glomerellales</taxon>
        <taxon>Glomerellaceae</taxon>
        <taxon>Colletotrichum</taxon>
        <taxon>Colletotrichum acutatum species complex</taxon>
    </lineage>
</organism>
<name>A0A010RWM5_9PEZI</name>
<dbReference type="PANTHER" id="PTHR24184:SF11">
    <property type="entry name" value="ANKYRIN REPEAT AND SOCS BOX CONTAINING 3"/>
    <property type="match status" value="1"/>
</dbReference>
<reference evidence="3 4" key="1">
    <citation type="submission" date="2014-02" db="EMBL/GenBank/DDBJ databases">
        <title>The genome sequence of Colletotrichum fioriniae PJ7.</title>
        <authorList>
            <person name="Baroncelli R."/>
            <person name="Thon M.R."/>
        </authorList>
    </citation>
    <scope>NUCLEOTIDE SEQUENCE [LARGE SCALE GENOMIC DNA]</scope>
    <source>
        <strain evidence="3 4">PJ7</strain>
    </source>
</reference>